<dbReference type="SUPFAM" id="SSF69593">
    <property type="entry name" value="Glycerol-3-phosphate (1)-acyltransferase"/>
    <property type="match status" value="1"/>
</dbReference>
<evidence type="ECO:0000259" key="10">
    <source>
        <dbReference type="SMART" id="SM00563"/>
    </source>
</evidence>
<gene>
    <name evidence="11" type="primary">vps66</name>
    <name evidence="11" type="ORF">OHC33_010541</name>
</gene>
<keyword evidence="3" id="KW-0808">Transferase</keyword>
<keyword evidence="5 9" id="KW-1133">Transmembrane helix</keyword>
<feature type="domain" description="Phospholipid/glycerol acyltransferase" evidence="10">
    <location>
        <begin position="104"/>
        <end position="216"/>
    </location>
</feature>
<evidence type="ECO:0000256" key="1">
    <source>
        <dbReference type="ARBA" id="ARBA00004370"/>
    </source>
</evidence>
<dbReference type="EMBL" id="JAKLMC020000048">
    <property type="protein sequence ID" value="KAK5948367.1"/>
    <property type="molecule type" value="Genomic_DNA"/>
</dbReference>
<evidence type="ECO:0000256" key="9">
    <source>
        <dbReference type="SAM" id="Phobius"/>
    </source>
</evidence>
<dbReference type="GO" id="GO:0016746">
    <property type="term" value="F:acyltransferase activity"/>
    <property type="evidence" value="ECO:0007669"/>
    <property type="project" value="UniProtKB-KW"/>
</dbReference>
<comment type="similarity">
    <text evidence="2">Belongs to the 1-acyl-sn-glycerol-3-phosphate acyltransferase family.</text>
</comment>
<feature type="transmembrane region" description="Helical" evidence="9">
    <location>
        <begin position="31"/>
        <end position="54"/>
    </location>
</feature>
<dbReference type="GO" id="GO:0016020">
    <property type="term" value="C:membrane"/>
    <property type="evidence" value="ECO:0007669"/>
    <property type="project" value="UniProtKB-SubCell"/>
</dbReference>
<dbReference type="InterPro" id="IPR002123">
    <property type="entry name" value="Plipid/glycerol_acylTrfase"/>
</dbReference>
<dbReference type="Proteomes" id="UP001316803">
    <property type="component" value="Unassembled WGS sequence"/>
</dbReference>
<sequence>MEKFSAYRDRGSGIAPFLPIPPEPAGVYLPFHIFLFLIRIPFLLAFSLTYFFFLQWLPIGAIGKKASLWSILGVPGIWWIDLQIDGVRRGTVNSQKDRFPQAGSIIAASSTSAIDPLYLAAIFDPIFTASYPTTRQVRRVGLLEAVSRSFFHPQTTPPEGAEMLDLQTLTAQSPKRYVVVFPECTTSNGRAILPFSPSLLSASSKTKVYPVSLRYTSPDITTPIPHTYFTFLWNLCSKPTHCIRTRIAEYVYNPANMQGTSRTTAIDTTDVSSEAETLVGSDEENGMNQEERAFLDKIAEALARLGRVKRVGLGVKEKQDFIAMWTKSAKQKRK</sequence>
<evidence type="ECO:0000313" key="12">
    <source>
        <dbReference type="Proteomes" id="UP001316803"/>
    </source>
</evidence>
<protein>
    <submittedName>
        <fullName evidence="11">Lysophosphatidic acid:oleoyl-CoA acyltransferase 1</fullName>
    </submittedName>
</protein>
<dbReference type="AlphaFoldDB" id="A0AAN8IHS5"/>
<evidence type="ECO:0000256" key="5">
    <source>
        <dbReference type="ARBA" id="ARBA00022989"/>
    </source>
</evidence>
<keyword evidence="4 9" id="KW-0812">Transmembrane</keyword>
<name>A0AAN8IHS5_9EURO</name>
<evidence type="ECO:0000256" key="2">
    <source>
        <dbReference type="ARBA" id="ARBA00008655"/>
    </source>
</evidence>
<dbReference type="GO" id="GO:0006629">
    <property type="term" value="P:lipid metabolic process"/>
    <property type="evidence" value="ECO:0007669"/>
    <property type="project" value="UniProtKB-KW"/>
</dbReference>
<keyword evidence="12" id="KW-1185">Reference proteome</keyword>
<proteinExistence type="inferred from homology"/>
<comment type="subcellular location">
    <subcellularLocation>
        <location evidence="1">Membrane</location>
    </subcellularLocation>
</comment>
<evidence type="ECO:0000256" key="7">
    <source>
        <dbReference type="ARBA" id="ARBA00023136"/>
    </source>
</evidence>
<dbReference type="PANTHER" id="PTHR23063:SF60">
    <property type="entry name" value="LYSOPHOSPHATIDIC ACID:OLEOYL-COA ACYLTRANSFERASE 1"/>
    <property type="match status" value="1"/>
</dbReference>
<evidence type="ECO:0000256" key="3">
    <source>
        <dbReference type="ARBA" id="ARBA00022679"/>
    </source>
</evidence>
<evidence type="ECO:0000256" key="4">
    <source>
        <dbReference type="ARBA" id="ARBA00022692"/>
    </source>
</evidence>
<dbReference type="Pfam" id="PF01553">
    <property type="entry name" value="Acyltransferase"/>
    <property type="match status" value="1"/>
</dbReference>
<comment type="caution">
    <text evidence="11">The sequence shown here is derived from an EMBL/GenBank/DDBJ whole genome shotgun (WGS) entry which is preliminary data.</text>
</comment>
<reference evidence="11 12" key="1">
    <citation type="submission" date="2022-12" db="EMBL/GenBank/DDBJ databases">
        <title>Genomic features and morphological characterization of a novel Knufia sp. strain isolated from spacecraft assembly facility.</title>
        <authorList>
            <person name="Teixeira M."/>
            <person name="Chander A.M."/>
            <person name="Stajich J.E."/>
            <person name="Venkateswaran K."/>
        </authorList>
    </citation>
    <scope>NUCLEOTIDE SEQUENCE [LARGE SCALE GENOMIC DNA]</scope>
    <source>
        <strain evidence="11 12">FJI-L2-BK-P2</strain>
    </source>
</reference>
<accession>A0AAN8IHS5</accession>
<evidence type="ECO:0000256" key="6">
    <source>
        <dbReference type="ARBA" id="ARBA00023098"/>
    </source>
</evidence>
<dbReference type="SMART" id="SM00563">
    <property type="entry name" value="PlsC"/>
    <property type="match status" value="1"/>
</dbReference>
<keyword evidence="8 11" id="KW-0012">Acyltransferase</keyword>
<keyword evidence="6" id="KW-0443">Lipid metabolism</keyword>
<organism evidence="11 12">
    <name type="scientific">Knufia fluminis</name>
    <dbReference type="NCBI Taxonomy" id="191047"/>
    <lineage>
        <taxon>Eukaryota</taxon>
        <taxon>Fungi</taxon>
        <taxon>Dikarya</taxon>
        <taxon>Ascomycota</taxon>
        <taxon>Pezizomycotina</taxon>
        <taxon>Eurotiomycetes</taxon>
        <taxon>Chaetothyriomycetidae</taxon>
        <taxon>Chaetothyriales</taxon>
        <taxon>Trichomeriaceae</taxon>
        <taxon>Knufia</taxon>
    </lineage>
</organism>
<evidence type="ECO:0000313" key="11">
    <source>
        <dbReference type="EMBL" id="KAK5948367.1"/>
    </source>
</evidence>
<dbReference type="PANTHER" id="PTHR23063">
    <property type="entry name" value="PHOSPHOLIPID ACYLTRANSFERASE"/>
    <property type="match status" value="1"/>
</dbReference>
<keyword evidence="7 9" id="KW-0472">Membrane</keyword>
<evidence type="ECO:0000256" key="8">
    <source>
        <dbReference type="ARBA" id="ARBA00023315"/>
    </source>
</evidence>